<feature type="region of interest" description="Disordered" evidence="1">
    <location>
        <begin position="82"/>
        <end position="102"/>
    </location>
</feature>
<evidence type="ECO:0000313" key="3">
    <source>
        <dbReference type="Proteomes" id="UP000271098"/>
    </source>
</evidence>
<gene>
    <name evidence="2" type="ORF">GPUH_LOCUS25137</name>
</gene>
<dbReference type="AlphaFoldDB" id="A0A183EVZ6"/>
<feature type="region of interest" description="Disordered" evidence="1">
    <location>
        <begin position="115"/>
        <end position="136"/>
    </location>
</feature>
<dbReference type="EMBL" id="UYRT01103889">
    <property type="protein sequence ID" value="VDN43805.1"/>
    <property type="molecule type" value="Genomic_DNA"/>
</dbReference>
<proteinExistence type="predicted"/>
<evidence type="ECO:0000256" key="1">
    <source>
        <dbReference type="SAM" id="MobiDB-lite"/>
    </source>
</evidence>
<reference evidence="4" key="1">
    <citation type="submission" date="2016-06" db="UniProtKB">
        <authorList>
            <consortium name="WormBaseParasite"/>
        </authorList>
    </citation>
    <scope>IDENTIFICATION</scope>
</reference>
<evidence type="ECO:0000313" key="4">
    <source>
        <dbReference type="WBParaSite" id="GPUH_0002516701-mRNA-1"/>
    </source>
</evidence>
<dbReference type="WBParaSite" id="GPUH_0002516701-mRNA-1">
    <property type="protein sequence ID" value="GPUH_0002516701-mRNA-1"/>
    <property type="gene ID" value="GPUH_0002516701"/>
</dbReference>
<keyword evidence="3" id="KW-1185">Reference proteome</keyword>
<organism evidence="4">
    <name type="scientific">Gongylonema pulchrum</name>
    <dbReference type="NCBI Taxonomy" id="637853"/>
    <lineage>
        <taxon>Eukaryota</taxon>
        <taxon>Metazoa</taxon>
        <taxon>Ecdysozoa</taxon>
        <taxon>Nematoda</taxon>
        <taxon>Chromadorea</taxon>
        <taxon>Rhabditida</taxon>
        <taxon>Spirurina</taxon>
        <taxon>Spiruromorpha</taxon>
        <taxon>Spiruroidea</taxon>
        <taxon>Gongylonematidae</taxon>
        <taxon>Gongylonema</taxon>
    </lineage>
</organism>
<sequence>MLYQHFEIADEMTVNIFRKRKPMSSPLAIVGGTATANVPQEVPEQVIPPQQPPRPCQEAVLPGKGAIQVVDLERSAEERLAETRSSCIPEMPQNGALPRRSGRLSFSKLPAISEERSGCASGSSLNLPSNTAESELAPKPLPSVHVEAIEEQNLPTDDFNHSFHSDNASLLQVYVEGDAAAEPDVPFTVFTDENEHLDVVEQRFTYCCCYYARSKLGDRF</sequence>
<name>A0A183EVZ6_9BILA</name>
<protein>
    <submittedName>
        <fullName evidence="2 4">Uncharacterized protein</fullName>
    </submittedName>
</protein>
<feature type="compositionally biased region" description="Polar residues" evidence="1">
    <location>
        <begin position="120"/>
        <end position="133"/>
    </location>
</feature>
<reference evidence="2 3" key="2">
    <citation type="submission" date="2018-11" db="EMBL/GenBank/DDBJ databases">
        <authorList>
            <consortium name="Pathogen Informatics"/>
        </authorList>
    </citation>
    <scope>NUCLEOTIDE SEQUENCE [LARGE SCALE GENOMIC DNA]</scope>
</reference>
<dbReference type="Proteomes" id="UP000271098">
    <property type="component" value="Unassembled WGS sequence"/>
</dbReference>
<accession>A0A183EVZ6</accession>
<evidence type="ECO:0000313" key="2">
    <source>
        <dbReference type="EMBL" id="VDN43805.1"/>
    </source>
</evidence>